<dbReference type="Pfam" id="PF05521">
    <property type="entry name" value="Phage_HCP"/>
    <property type="match status" value="1"/>
</dbReference>
<dbReference type="RefSeq" id="WP_319076986.1">
    <property type="nucleotide sequence ID" value="NZ_JAWWMZ010000022.1"/>
</dbReference>
<dbReference type="EMBL" id="JAWWMZ010000022">
    <property type="protein sequence ID" value="MDX4957921.1"/>
    <property type="molecule type" value="Genomic_DNA"/>
</dbReference>
<dbReference type="Proteomes" id="UP001287445">
    <property type="component" value="Unassembled WGS sequence"/>
</dbReference>
<evidence type="ECO:0000313" key="1">
    <source>
        <dbReference type="EMBL" id="MDX4957921.1"/>
    </source>
</evidence>
<protein>
    <submittedName>
        <fullName evidence="1">Phage head closure protein</fullName>
    </submittedName>
</protein>
<comment type="caution">
    <text evidence="1">The sequence shown here is derived from an EMBL/GenBank/DDBJ whole genome shotgun (WGS) entry which is preliminary data.</text>
</comment>
<name>A0AAJ2R5F5_DELAC</name>
<dbReference type="InterPro" id="IPR008767">
    <property type="entry name" value="Phage_SPP1_head-tail_adaptor"/>
</dbReference>
<proteinExistence type="predicted"/>
<dbReference type="Gene3D" id="2.40.10.270">
    <property type="entry name" value="Bacteriophage SPP1 head-tail adaptor protein"/>
    <property type="match status" value="1"/>
</dbReference>
<accession>A0AAJ2R5F5</accession>
<reference evidence="1" key="1">
    <citation type="submission" date="2023-11" db="EMBL/GenBank/DDBJ databases">
        <title>Identification and selenium tolerance of Delftia acidovorans R3-25.</title>
        <authorList>
            <person name="Zhang S."/>
            <person name="Liu Y."/>
            <person name="Guo Y."/>
        </authorList>
    </citation>
    <scope>NUCLEOTIDE SEQUENCE</scope>
    <source>
        <strain evidence="1">R3-25</strain>
    </source>
</reference>
<dbReference type="AlphaFoldDB" id="A0AAJ2R5F5"/>
<organism evidence="1 2">
    <name type="scientific">Delftia acidovorans</name>
    <name type="common">Pseudomonas acidovorans</name>
    <name type="synonym">Comamonas acidovorans</name>
    <dbReference type="NCBI Taxonomy" id="80866"/>
    <lineage>
        <taxon>Bacteria</taxon>
        <taxon>Pseudomonadati</taxon>
        <taxon>Pseudomonadota</taxon>
        <taxon>Betaproteobacteria</taxon>
        <taxon>Burkholderiales</taxon>
        <taxon>Comamonadaceae</taxon>
        <taxon>Delftia</taxon>
    </lineage>
</organism>
<evidence type="ECO:0000313" key="2">
    <source>
        <dbReference type="Proteomes" id="UP001287445"/>
    </source>
</evidence>
<gene>
    <name evidence="1" type="ORF">SGN30_31255</name>
</gene>
<dbReference type="InterPro" id="IPR038666">
    <property type="entry name" value="SSP1_head-tail_sf"/>
</dbReference>
<dbReference type="NCBIfam" id="TIGR01563">
    <property type="entry name" value="gp16_SPP1"/>
    <property type="match status" value="1"/>
</dbReference>
<sequence length="126" mass="13995">MALESGKLRHRVRIEAYTEQRDSSGEVIQDQETGEVLMAWSEVATVWAAVEPLSAREFIQSAATQSQVTARITIRQRDDLLPSMRLVHVRSGRQGVVYNPAAFLEDKASGMEYMTIPCSRGVGQGQ</sequence>